<dbReference type="SUPFAM" id="SSF51069">
    <property type="entry name" value="Carbonic anhydrase"/>
    <property type="match status" value="1"/>
</dbReference>
<feature type="signal peptide" evidence="1">
    <location>
        <begin position="1"/>
        <end position="19"/>
    </location>
</feature>
<keyword evidence="1" id="KW-0732">Signal</keyword>
<dbReference type="EMBL" id="FNXT01001125">
    <property type="protein sequence ID" value="SZX72296.1"/>
    <property type="molecule type" value="Genomic_DNA"/>
</dbReference>
<evidence type="ECO:0000313" key="2">
    <source>
        <dbReference type="EMBL" id="SZX72296.1"/>
    </source>
</evidence>
<evidence type="ECO:0000313" key="4">
    <source>
        <dbReference type="Proteomes" id="UP000256970"/>
    </source>
</evidence>
<dbReference type="Proteomes" id="UP000256970">
    <property type="component" value="Unassembled WGS sequence"/>
</dbReference>
<evidence type="ECO:0000313" key="3">
    <source>
        <dbReference type="EMBL" id="SZX74544.1"/>
    </source>
</evidence>
<sequence>MAPSLVVLALLGLFAGAEACLQVYGTVAEGHAKSGVHFTHAYNGLDWPGSFEACRGAKQSPILLPATGAAGKMMPAAAAKSSFSYGSLSNPTIINNGHTLQVPLPDDFKSDVTIPIRGQRQAPTLRHFCSSEASLLVRYGAGLRCGYVSIAQSSFVAMALTQASTPATMK</sequence>
<keyword evidence="4" id="KW-1185">Reference proteome</keyword>
<name>A0A383W6I3_TETOB</name>
<feature type="chain" id="PRO_5036072856" evidence="1">
    <location>
        <begin position="20"/>
        <end position="170"/>
    </location>
</feature>
<proteinExistence type="predicted"/>
<reference evidence="2 4" key="1">
    <citation type="submission" date="2016-10" db="EMBL/GenBank/DDBJ databases">
        <authorList>
            <person name="Cai Z."/>
        </authorList>
    </citation>
    <scope>NUCLEOTIDE SEQUENCE [LARGE SCALE GENOMIC DNA]</scope>
</reference>
<dbReference type="InterPro" id="IPR036398">
    <property type="entry name" value="CA_dom_sf"/>
</dbReference>
<evidence type="ECO:0000256" key="1">
    <source>
        <dbReference type="SAM" id="SignalP"/>
    </source>
</evidence>
<dbReference type="EMBL" id="FNXT01001217">
    <property type="protein sequence ID" value="SZX74544.1"/>
    <property type="molecule type" value="Genomic_DNA"/>
</dbReference>
<dbReference type="AlphaFoldDB" id="A0A383W6I3"/>
<dbReference type="Gene3D" id="3.10.200.10">
    <property type="entry name" value="Alpha carbonic anhydrase"/>
    <property type="match status" value="1"/>
</dbReference>
<protein>
    <submittedName>
        <fullName evidence="2">Uncharacterized protein</fullName>
    </submittedName>
</protein>
<accession>A0A383W6I3</accession>
<gene>
    <name evidence="2" type="ORF">BQ4739_LOCUS12483</name>
    <name evidence="3" type="ORF">BQ4739_LOCUS14875</name>
</gene>
<organism evidence="2 4">
    <name type="scientific">Tetradesmus obliquus</name>
    <name type="common">Green alga</name>
    <name type="synonym">Acutodesmus obliquus</name>
    <dbReference type="NCBI Taxonomy" id="3088"/>
    <lineage>
        <taxon>Eukaryota</taxon>
        <taxon>Viridiplantae</taxon>
        <taxon>Chlorophyta</taxon>
        <taxon>core chlorophytes</taxon>
        <taxon>Chlorophyceae</taxon>
        <taxon>CS clade</taxon>
        <taxon>Sphaeropleales</taxon>
        <taxon>Scenedesmaceae</taxon>
        <taxon>Tetradesmus</taxon>
    </lineage>
</organism>